<keyword evidence="4" id="KW-0249">Electron transport</keyword>
<reference evidence="9" key="2">
    <citation type="submission" date="2013-07" db="EMBL/GenBank/DDBJ databases">
        <authorList>
            <person name="Morais-Silva F.O."/>
            <person name="Rezende A.M."/>
            <person name="Pimentel C."/>
            <person name="Resende D.M."/>
            <person name="Santos C.I."/>
            <person name="Clemente C."/>
            <person name="de Oliveira L.M."/>
            <person name="da Silva S.M."/>
            <person name="Costa D.A."/>
            <person name="Varela-Raposo A."/>
            <person name="Horacio E.C.A."/>
            <person name="Matos M."/>
            <person name="Flores O."/>
            <person name="Ruiz J.C."/>
            <person name="Rodrigues-Pousada C."/>
        </authorList>
    </citation>
    <scope>NUCLEOTIDE SEQUENCE [LARGE SCALE GENOMIC DNA]</scope>
    <source>
        <strain evidence="9">ATCC 19364 / DSM 1382 / NCIMB 9332 / VKM B-1759</strain>
    </source>
</reference>
<reference evidence="8 9" key="1">
    <citation type="journal article" date="2013" name="J. Bacteriol.">
        <title>Roles of HynAB and Ech, the only two hydrogenases found in the model sulfate reducer Desulfovibrio gigas.</title>
        <authorList>
            <person name="Morais-Silva F.O."/>
            <person name="Santos C.I."/>
            <person name="Rodrigues R."/>
            <person name="Pereira I.A."/>
            <person name="Rodrigues-Pousada C."/>
        </authorList>
    </citation>
    <scope>NUCLEOTIDE SEQUENCE [LARGE SCALE GENOMIC DNA]</scope>
    <source>
        <strain evidence="9">ATCC 19364 / DSM 1382 / NCIMB 9332 / VKM B-1759</strain>
    </source>
</reference>
<dbReference type="KEGG" id="dgg:DGI_1698"/>
<accession>T2GA91</accession>
<dbReference type="Pfam" id="PF02085">
    <property type="entry name" value="Cytochrom_CIII"/>
    <property type="match status" value="1"/>
</dbReference>
<dbReference type="RefSeq" id="WP_021760375.1">
    <property type="nucleotide sequence ID" value="NC_022444.1"/>
</dbReference>
<dbReference type="Gene3D" id="3.90.10.10">
    <property type="entry name" value="Cytochrome C3"/>
    <property type="match status" value="1"/>
</dbReference>
<dbReference type="InterPro" id="IPR054899">
    <property type="entry name" value="c3_cytochr_TmcA"/>
</dbReference>
<evidence type="ECO:0000313" key="9">
    <source>
        <dbReference type="Proteomes" id="UP000016587"/>
    </source>
</evidence>
<sequence length="137" mass="14860">MRRTTSPLLLFLLGLSLLVWVLPAFSQSDMVVVNRDPFPKAQRPAAKFEHDAHNEKAKLEDCGACHHGETDGKMDPANTSEGTPCADCHAANPAADPKLQHKTPLRRAYHLQCVGCHEKTGKGPLACGQCHAPTAQE</sequence>
<feature type="binding site" description="covalent" evidence="6">
    <location>
        <position position="67"/>
    </location>
    <ligand>
        <name>heme c</name>
        <dbReference type="ChEBI" id="CHEBI:61717"/>
        <label>1</label>
    </ligand>
</feature>
<dbReference type="SUPFAM" id="SSF48695">
    <property type="entry name" value="Multiheme cytochromes"/>
    <property type="match status" value="1"/>
</dbReference>
<feature type="binding site" description="axial binding residue" evidence="6">
    <location>
        <position position="127"/>
    </location>
    <ligand>
        <name>heme c</name>
        <dbReference type="ChEBI" id="CHEBI:61717"/>
        <label>1</label>
    </ligand>
    <ligandPart>
        <name>Fe</name>
        <dbReference type="ChEBI" id="CHEBI:18248"/>
    </ligandPart>
</feature>
<dbReference type="CDD" id="cd08168">
    <property type="entry name" value="Cytochrom_C3"/>
    <property type="match status" value="1"/>
</dbReference>
<feature type="binding site" description="axial binding residue" evidence="6">
    <location>
        <position position="62"/>
    </location>
    <ligand>
        <name>heme c</name>
        <dbReference type="ChEBI" id="CHEBI:61717"/>
        <label>1</label>
    </ligand>
    <ligandPart>
        <name>Fe</name>
        <dbReference type="ChEBI" id="CHEBI:18248"/>
    </ligandPart>
</feature>
<dbReference type="InterPro" id="IPR036280">
    <property type="entry name" value="Multihaem_cyt_sf"/>
</dbReference>
<feature type="domain" description="Class III cytochrome C" evidence="7">
    <location>
        <begin position="38"/>
        <end position="131"/>
    </location>
</feature>
<feature type="binding site" description="axial binding residue" evidence="6">
    <location>
        <position position="65"/>
    </location>
    <ligand>
        <name>heme c</name>
        <dbReference type="ChEBI" id="CHEBI:61717"/>
        <label>1</label>
    </ligand>
    <ligandPart>
        <name>Fe</name>
        <dbReference type="ChEBI" id="CHEBI:18248"/>
    </ligandPart>
</feature>
<evidence type="ECO:0000256" key="2">
    <source>
        <dbReference type="ARBA" id="ARBA00022617"/>
    </source>
</evidence>
<dbReference type="PRINTS" id="PR00609">
    <property type="entry name" value="CYTOCHROMEC3"/>
</dbReference>
<dbReference type="STRING" id="1121448.DGI_1698"/>
<dbReference type="GO" id="GO:0046872">
    <property type="term" value="F:metal ion binding"/>
    <property type="evidence" value="ECO:0007669"/>
    <property type="project" value="UniProtKB-KW"/>
</dbReference>
<feature type="binding site" description="axial binding residue" evidence="6">
    <location>
        <position position="131"/>
    </location>
    <ligand>
        <name>heme c</name>
        <dbReference type="ChEBI" id="CHEBI:61717"/>
        <label>1</label>
    </ligand>
    <ligandPart>
        <name>Fe</name>
        <dbReference type="ChEBI" id="CHEBI:18248"/>
    </ligandPart>
</feature>
<dbReference type="OrthoDB" id="9796996at2"/>
<dbReference type="Proteomes" id="UP000016587">
    <property type="component" value="Chromosome"/>
</dbReference>
<proteinExistence type="predicted"/>
<dbReference type="PATRIC" id="fig|1121448.10.peg.1683"/>
<dbReference type="InterPro" id="IPR020942">
    <property type="entry name" value="Cyt_c_III_dom"/>
</dbReference>
<keyword evidence="5 6" id="KW-0408">Iron</keyword>
<feature type="binding site" description="axial binding residue" evidence="6">
    <location>
        <position position="113"/>
    </location>
    <ligand>
        <name>heme c</name>
        <dbReference type="ChEBI" id="CHEBI:61717"/>
        <label>1</label>
    </ligand>
    <ligandPart>
        <name>Fe</name>
        <dbReference type="ChEBI" id="CHEBI:18248"/>
    </ligandPart>
</feature>
<keyword evidence="3 6" id="KW-0479">Metal-binding</keyword>
<keyword evidence="9" id="KW-1185">Reference proteome</keyword>
<evidence type="ECO:0000256" key="1">
    <source>
        <dbReference type="ARBA" id="ARBA00022448"/>
    </source>
</evidence>
<feature type="binding site" description="axial binding residue" evidence="6">
    <location>
        <position position="50"/>
    </location>
    <ligand>
        <name>heme c</name>
        <dbReference type="ChEBI" id="CHEBI:61717"/>
        <label>1</label>
    </ligand>
    <ligandPart>
        <name>Fe</name>
        <dbReference type="ChEBI" id="CHEBI:18248"/>
    </ligandPart>
</feature>
<feature type="binding site" description="axial binding residue" evidence="6">
    <location>
        <position position="66"/>
    </location>
    <ligand>
        <name>heme c</name>
        <dbReference type="ChEBI" id="CHEBI:61717"/>
        <label>1</label>
    </ligand>
    <ligandPart>
        <name>Fe</name>
        <dbReference type="ChEBI" id="CHEBI:18248"/>
    </ligandPart>
</feature>
<name>T2GA91_MEGG1</name>
<evidence type="ECO:0000313" key="8">
    <source>
        <dbReference type="EMBL" id="AGW13515.1"/>
    </source>
</evidence>
<evidence type="ECO:0000256" key="6">
    <source>
        <dbReference type="PIRSR" id="PIRSR602322-1"/>
    </source>
</evidence>
<feature type="binding site" description="axial binding residue" evidence="6">
    <location>
        <position position="116"/>
    </location>
    <ligand>
        <name>heme c</name>
        <dbReference type="ChEBI" id="CHEBI:61717"/>
        <label>1</label>
    </ligand>
    <ligandPart>
        <name>Fe</name>
        <dbReference type="ChEBI" id="CHEBI:18248"/>
    </ligandPart>
</feature>
<dbReference type="eggNOG" id="ENOG5032WNJ">
    <property type="taxonomic scope" value="Bacteria"/>
</dbReference>
<dbReference type="GO" id="GO:0009055">
    <property type="term" value="F:electron transfer activity"/>
    <property type="evidence" value="ECO:0007669"/>
    <property type="project" value="InterPro"/>
</dbReference>
<gene>
    <name evidence="8" type="primary">tmcA</name>
    <name evidence="8" type="ORF">DGI_1698</name>
</gene>
<dbReference type="NCBIfam" id="NF045722">
    <property type="entry name" value="c3_cytochr_TmcA"/>
    <property type="match status" value="1"/>
</dbReference>
<protein>
    <submittedName>
        <fullName evidence="8">Putative cytochrome c class III</fullName>
    </submittedName>
</protein>
<feature type="binding site" description="axial binding residue" evidence="6">
    <location>
        <position position="130"/>
    </location>
    <ligand>
        <name>heme c</name>
        <dbReference type="ChEBI" id="CHEBI:61717"/>
        <label>1</label>
    </ligand>
    <ligandPart>
        <name>Fe</name>
        <dbReference type="ChEBI" id="CHEBI:18248"/>
    </ligandPart>
</feature>
<evidence type="ECO:0000259" key="7">
    <source>
        <dbReference type="Pfam" id="PF02085"/>
    </source>
</evidence>
<dbReference type="HOGENOM" id="CLU_125874_4_0_7"/>
<evidence type="ECO:0000256" key="4">
    <source>
        <dbReference type="ARBA" id="ARBA00022982"/>
    </source>
</evidence>
<dbReference type="AlphaFoldDB" id="T2GA91"/>
<keyword evidence="2 6" id="KW-0349">Heme</keyword>
<organism evidence="8 9">
    <name type="scientific">Megalodesulfovibrio gigas (strain ATCC 19364 / DSM 1382 / NCIMB 9332 / VKM B-1759)</name>
    <name type="common">Desulfovibrio gigas</name>
    <dbReference type="NCBI Taxonomy" id="1121448"/>
    <lineage>
        <taxon>Bacteria</taxon>
        <taxon>Pseudomonadati</taxon>
        <taxon>Thermodesulfobacteriota</taxon>
        <taxon>Desulfovibrionia</taxon>
        <taxon>Desulfovibrionales</taxon>
        <taxon>Desulfovibrionaceae</taxon>
        <taxon>Megalodesulfovibrio</taxon>
    </lineage>
</organism>
<dbReference type="EMBL" id="CP006585">
    <property type="protein sequence ID" value="AGW13515.1"/>
    <property type="molecule type" value="Genomic_DNA"/>
</dbReference>
<dbReference type="InterPro" id="IPR002322">
    <property type="entry name" value="Cyt_c_III"/>
</dbReference>
<feature type="binding site" description="axial binding residue" evidence="6">
    <location>
        <position position="53"/>
    </location>
    <ligand>
        <name>heme c</name>
        <dbReference type="ChEBI" id="CHEBI:61717"/>
        <label>1</label>
    </ligand>
    <ligandPart>
        <name>Fe</name>
        <dbReference type="ChEBI" id="CHEBI:18248"/>
    </ligandPart>
</feature>
<dbReference type="GO" id="GO:0020037">
    <property type="term" value="F:heme binding"/>
    <property type="evidence" value="ECO:0007669"/>
    <property type="project" value="InterPro"/>
</dbReference>
<evidence type="ECO:0000256" key="5">
    <source>
        <dbReference type="ARBA" id="ARBA00023004"/>
    </source>
</evidence>
<feature type="binding site" description="covalent" evidence="6">
    <location>
        <position position="117"/>
    </location>
    <ligand>
        <name>heme c</name>
        <dbReference type="ChEBI" id="CHEBI:61717"/>
        <label>3</label>
    </ligand>
</feature>
<comment type="cofactor">
    <cofactor evidence="6">
        <name>heme c</name>
        <dbReference type="ChEBI" id="CHEBI:61717"/>
    </cofactor>
    <text evidence="6">Binds 4 heme c groups covalently per monomer.</text>
</comment>
<evidence type="ECO:0000256" key="3">
    <source>
        <dbReference type="ARBA" id="ARBA00022723"/>
    </source>
</evidence>
<keyword evidence="1" id="KW-0813">Transport</keyword>